<evidence type="ECO:0000256" key="2">
    <source>
        <dbReference type="ARBA" id="ARBA00022723"/>
    </source>
</evidence>
<evidence type="ECO:0000256" key="3">
    <source>
        <dbReference type="ARBA" id="ARBA00023239"/>
    </source>
</evidence>
<dbReference type="EMBL" id="JAVKGS010000001">
    <property type="protein sequence ID" value="MDR5691620.1"/>
    <property type="molecule type" value="Genomic_DNA"/>
</dbReference>
<reference evidence="7" key="1">
    <citation type="submission" date="2023-07" db="EMBL/GenBank/DDBJ databases">
        <title>Description of three actinobacteria isolated from air of manufacturing shop in a pharmaceutical factory.</title>
        <authorList>
            <person name="Zhang D.-F."/>
        </authorList>
    </citation>
    <scope>NUCLEOTIDE SEQUENCE [LARGE SCALE GENOMIC DNA]</scope>
    <source>
        <strain evidence="7">CCTCC AB 2011122</strain>
    </source>
</reference>
<proteinExistence type="inferred from homology"/>
<dbReference type="InterPro" id="IPR050251">
    <property type="entry name" value="HpcH-HpaI_aldolase"/>
</dbReference>
<comment type="caution">
    <text evidence="6">The sequence shown here is derived from an EMBL/GenBank/DDBJ whole genome shotgun (WGS) entry which is preliminary data.</text>
</comment>
<gene>
    <name evidence="6" type="ORF">RH861_06030</name>
</gene>
<name>A0ABU1FK20_9MICO</name>
<evidence type="ECO:0000259" key="5">
    <source>
        <dbReference type="Pfam" id="PF03328"/>
    </source>
</evidence>
<dbReference type="Proteomes" id="UP001260072">
    <property type="component" value="Unassembled WGS sequence"/>
</dbReference>
<dbReference type="PANTHER" id="PTHR30502">
    <property type="entry name" value="2-KETO-3-DEOXY-L-RHAMNONATE ALDOLASE"/>
    <property type="match status" value="1"/>
</dbReference>
<dbReference type="Pfam" id="PF03328">
    <property type="entry name" value="HpcH_HpaI"/>
    <property type="match status" value="1"/>
</dbReference>
<dbReference type="InterPro" id="IPR040442">
    <property type="entry name" value="Pyrv_kinase-like_dom_sf"/>
</dbReference>
<accession>A0ABU1FK20</accession>
<evidence type="ECO:0000256" key="1">
    <source>
        <dbReference type="ARBA" id="ARBA00005568"/>
    </source>
</evidence>
<evidence type="ECO:0000313" key="7">
    <source>
        <dbReference type="Proteomes" id="UP001260072"/>
    </source>
</evidence>
<sequence>MPIRMNLPDTFAARLAAADRPLIGMWACSGSPVMAEIVAGSGVDWVLIDGEHSPNGLESILAQLYAVSAYPVAPVVRVPIGDTVIIKQVLDLGAQNLLVPMVDSADQAAELVRAIRYPAEGVRGVGASLARSSRWNRVPAYLRDASATISLTVQVESAAAVAAVDDIVAVDGVDAIFVGPADLAASMGRLGEPSHPEVVEAVLASLRAARRAGKPAGVNAFVPEEAERYLEAGAAFVAVGADVSIVARASEALADRFSGRSAGETGSAGSAADGAPRASY</sequence>
<dbReference type="GO" id="GO:0016829">
    <property type="term" value="F:lyase activity"/>
    <property type="evidence" value="ECO:0007669"/>
    <property type="project" value="UniProtKB-KW"/>
</dbReference>
<keyword evidence="2" id="KW-0479">Metal-binding</keyword>
<evidence type="ECO:0000313" key="6">
    <source>
        <dbReference type="EMBL" id="MDR5691620.1"/>
    </source>
</evidence>
<dbReference type="SUPFAM" id="SSF51621">
    <property type="entry name" value="Phosphoenolpyruvate/pyruvate domain"/>
    <property type="match status" value="1"/>
</dbReference>
<keyword evidence="3 6" id="KW-0456">Lyase</keyword>
<evidence type="ECO:0000256" key="4">
    <source>
        <dbReference type="SAM" id="MobiDB-lite"/>
    </source>
</evidence>
<keyword evidence="7" id="KW-1185">Reference proteome</keyword>
<feature type="region of interest" description="Disordered" evidence="4">
    <location>
        <begin position="259"/>
        <end position="280"/>
    </location>
</feature>
<dbReference type="Gene3D" id="3.20.20.60">
    <property type="entry name" value="Phosphoenolpyruvate-binding domains"/>
    <property type="match status" value="1"/>
</dbReference>
<dbReference type="PANTHER" id="PTHR30502:SF0">
    <property type="entry name" value="PHOSPHOENOLPYRUVATE CARBOXYLASE FAMILY PROTEIN"/>
    <property type="match status" value="1"/>
</dbReference>
<dbReference type="InterPro" id="IPR005000">
    <property type="entry name" value="Aldolase/citrate-lyase_domain"/>
</dbReference>
<dbReference type="InterPro" id="IPR015813">
    <property type="entry name" value="Pyrv/PenolPyrv_kinase-like_dom"/>
</dbReference>
<organism evidence="6 7">
    <name type="scientific">Agromyces indicus</name>
    <dbReference type="NCBI Taxonomy" id="758919"/>
    <lineage>
        <taxon>Bacteria</taxon>
        <taxon>Bacillati</taxon>
        <taxon>Actinomycetota</taxon>
        <taxon>Actinomycetes</taxon>
        <taxon>Micrococcales</taxon>
        <taxon>Microbacteriaceae</taxon>
        <taxon>Agromyces</taxon>
    </lineage>
</organism>
<protein>
    <submittedName>
        <fullName evidence="6">HpcH/HpaI aldolase/citrate lyase family protein</fullName>
    </submittedName>
</protein>
<comment type="similarity">
    <text evidence="1">Belongs to the HpcH/HpaI aldolase family.</text>
</comment>
<feature type="domain" description="HpcH/HpaI aldolase/citrate lyase" evidence="5">
    <location>
        <begin position="23"/>
        <end position="248"/>
    </location>
</feature>